<sequence>MIVMGVIIIPVTDSPLRYPGGKTQLKGFINELIQTNSIKDCTYVEPFAGGAGVAMSLLLTEKVQEVIINDIDSSIYCFWKSILEHTDNFIKLLEETPVNINEWYKQKYIQENKDKFSVLEIGFSTFFLNRTNRSGIITGGPIGGYSQHSQYKIDCRFNKKNLIKKILKIASYKKQITVTNDDASVFIDKVIKFLDKDKTFIFFDPPYYKQGKHLYTNFYTHDDHVHLSKKILSLKDYYWITTYDLSKEIMEIYNIKNQKIYRLNYSANNKRKAAELLFYSERTTLPETNHIELISNI</sequence>
<dbReference type="GO" id="GO:0009307">
    <property type="term" value="P:DNA restriction-modification system"/>
    <property type="evidence" value="ECO:0007669"/>
    <property type="project" value="InterPro"/>
</dbReference>
<proteinExistence type="inferred from homology"/>
<dbReference type="GO" id="GO:0043565">
    <property type="term" value="F:sequence-specific DNA binding"/>
    <property type="evidence" value="ECO:0007669"/>
    <property type="project" value="TreeGrafter"/>
</dbReference>
<reference evidence="7" key="1">
    <citation type="submission" date="2010-10" db="EMBL/GenBank/DDBJ databases">
        <title>Complete sequence of chromosome of Geobacillus sp. Y4.1MC1.</title>
        <authorList>
            <consortium name="US DOE Joint Genome Institute"/>
            <person name="Lucas S."/>
            <person name="Copeland A."/>
            <person name="Lapidus A."/>
            <person name="Cheng J.-F."/>
            <person name="Bruce D."/>
            <person name="Goodwin L."/>
            <person name="Pitluck S."/>
            <person name="Chertkov O."/>
            <person name="Zhang X."/>
            <person name="Detter J.C."/>
            <person name="Han C."/>
            <person name="Tapia R."/>
            <person name="Land M."/>
            <person name="Hauser L."/>
            <person name="Jeffries C."/>
            <person name="Kyrpides N."/>
            <person name="Ivanova N."/>
            <person name="Ovchinnikova G."/>
            <person name="Brumm P."/>
            <person name="Mead D."/>
            <person name="Woyke T."/>
        </authorList>
    </citation>
    <scope>NUCLEOTIDE SEQUENCE [LARGE SCALE GENOMIC DNA]</scope>
    <source>
        <strain evidence="7">Y4.1MC1</strain>
    </source>
</reference>
<evidence type="ECO:0000256" key="3">
    <source>
        <dbReference type="ARBA" id="ARBA00022603"/>
    </source>
</evidence>
<gene>
    <name evidence="7" type="ORF">GY4MC1_0584</name>
</gene>
<dbReference type="GO" id="GO:1904047">
    <property type="term" value="F:S-adenosyl-L-methionine binding"/>
    <property type="evidence" value="ECO:0007669"/>
    <property type="project" value="TreeGrafter"/>
</dbReference>
<dbReference type="PRINTS" id="PR00505">
    <property type="entry name" value="D12N6MTFRASE"/>
</dbReference>
<evidence type="ECO:0000256" key="1">
    <source>
        <dbReference type="ARBA" id="ARBA00006594"/>
    </source>
</evidence>
<evidence type="ECO:0000256" key="4">
    <source>
        <dbReference type="ARBA" id="ARBA00022679"/>
    </source>
</evidence>
<dbReference type="Gene3D" id="1.10.1020.10">
    <property type="entry name" value="Adenine-specific Methyltransferase, Domain 2"/>
    <property type="match status" value="1"/>
</dbReference>
<keyword evidence="5" id="KW-0949">S-adenosyl-L-methionine</keyword>
<dbReference type="PANTHER" id="PTHR30481">
    <property type="entry name" value="DNA ADENINE METHYLASE"/>
    <property type="match status" value="1"/>
</dbReference>
<dbReference type="Gene3D" id="3.40.50.150">
    <property type="entry name" value="Vaccinia Virus protein VP39"/>
    <property type="match status" value="1"/>
</dbReference>
<dbReference type="InterPro" id="IPR012263">
    <property type="entry name" value="M_m6A_EcoRV"/>
</dbReference>
<keyword evidence="4 7" id="KW-0808">Transferase</keyword>
<dbReference type="PIRSF" id="PIRSF000398">
    <property type="entry name" value="M_m6A_EcoRV"/>
    <property type="match status" value="1"/>
</dbReference>
<accession>A0A7U3YCP9</accession>
<dbReference type="AlphaFoldDB" id="A0A7U3YCP9"/>
<dbReference type="FunFam" id="1.10.1020.10:FF:000002">
    <property type="entry name" value="D12 Class N6 Adenine-Specific DNA Methyltransferase"/>
    <property type="match status" value="1"/>
</dbReference>
<dbReference type="KEGG" id="gmc:GY4MC1_0584"/>
<evidence type="ECO:0000256" key="5">
    <source>
        <dbReference type="ARBA" id="ARBA00022691"/>
    </source>
</evidence>
<name>A0A7U3YCP9_GEOS0</name>
<dbReference type="EMBL" id="CP002293">
    <property type="protein sequence ID" value="ADP73414.1"/>
    <property type="molecule type" value="Genomic_DNA"/>
</dbReference>
<comment type="similarity">
    <text evidence="1">Belongs to the N(4)/N(6)-methyltransferase family.</text>
</comment>
<dbReference type="PANTHER" id="PTHR30481:SF2">
    <property type="entry name" value="SITE-SPECIFIC DNA-METHYLTRANSFERASE (ADENINE-SPECIFIC)"/>
    <property type="match status" value="1"/>
</dbReference>
<dbReference type="GO" id="GO:0032259">
    <property type="term" value="P:methylation"/>
    <property type="evidence" value="ECO:0007669"/>
    <property type="project" value="UniProtKB-KW"/>
</dbReference>
<dbReference type="REBASE" id="28740">
    <property type="entry name" value="M.GspY4ORF584P"/>
</dbReference>
<dbReference type="GO" id="GO:0009007">
    <property type="term" value="F:site-specific DNA-methyltransferase (adenine-specific) activity"/>
    <property type="evidence" value="ECO:0007669"/>
    <property type="project" value="UniProtKB-EC"/>
</dbReference>
<protein>
    <recommendedName>
        <fullName evidence="2">site-specific DNA-methyltransferase (adenine-specific)</fullName>
        <ecNumber evidence="2">2.1.1.72</ecNumber>
    </recommendedName>
</protein>
<evidence type="ECO:0000256" key="6">
    <source>
        <dbReference type="ARBA" id="ARBA00047942"/>
    </source>
</evidence>
<organism evidence="7">
    <name type="scientific">Geobacillus sp. (strain Y4.1MC1)</name>
    <dbReference type="NCBI Taxonomy" id="581103"/>
    <lineage>
        <taxon>Bacteria</taxon>
        <taxon>Bacillati</taxon>
        <taxon>Bacillota</taxon>
        <taxon>Bacilli</taxon>
        <taxon>Bacillales</taxon>
        <taxon>Anoxybacillaceae</taxon>
        <taxon>Geobacillus</taxon>
    </lineage>
</organism>
<dbReference type="Pfam" id="PF02086">
    <property type="entry name" value="MethyltransfD12"/>
    <property type="match status" value="1"/>
</dbReference>
<evidence type="ECO:0000256" key="2">
    <source>
        <dbReference type="ARBA" id="ARBA00011900"/>
    </source>
</evidence>
<dbReference type="GO" id="GO:0006298">
    <property type="term" value="P:mismatch repair"/>
    <property type="evidence" value="ECO:0007669"/>
    <property type="project" value="TreeGrafter"/>
</dbReference>
<dbReference type="InterPro" id="IPR012327">
    <property type="entry name" value="MeTrfase_D12"/>
</dbReference>
<dbReference type="SUPFAM" id="SSF53335">
    <property type="entry name" value="S-adenosyl-L-methionine-dependent methyltransferases"/>
    <property type="match status" value="1"/>
</dbReference>
<dbReference type="InterPro" id="IPR023095">
    <property type="entry name" value="Ade_MeTrfase_dom_2"/>
</dbReference>
<comment type="catalytic activity">
    <reaction evidence="6">
        <text>a 2'-deoxyadenosine in DNA + S-adenosyl-L-methionine = an N(6)-methyl-2'-deoxyadenosine in DNA + S-adenosyl-L-homocysteine + H(+)</text>
        <dbReference type="Rhea" id="RHEA:15197"/>
        <dbReference type="Rhea" id="RHEA-COMP:12418"/>
        <dbReference type="Rhea" id="RHEA-COMP:12419"/>
        <dbReference type="ChEBI" id="CHEBI:15378"/>
        <dbReference type="ChEBI" id="CHEBI:57856"/>
        <dbReference type="ChEBI" id="CHEBI:59789"/>
        <dbReference type="ChEBI" id="CHEBI:90615"/>
        <dbReference type="ChEBI" id="CHEBI:90616"/>
        <dbReference type="EC" id="2.1.1.72"/>
    </reaction>
</comment>
<keyword evidence="3 7" id="KW-0489">Methyltransferase</keyword>
<dbReference type="InterPro" id="IPR029063">
    <property type="entry name" value="SAM-dependent_MTases_sf"/>
</dbReference>
<dbReference type="EC" id="2.1.1.72" evidence="2"/>
<evidence type="ECO:0000313" key="7">
    <source>
        <dbReference type="EMBL" id="ADP73414.1"/>
    </source>
</evidence>